<sequence>MRCFNFLHLKLSDSYEEDIVEIGSESDESTDYDTEDESKDDFIDDDLEMYPPSPVPNSGVKIEEIFDDEKPTNENGKRSKKRNNRLSGSEDNNDSQRQIVVKCGTAVPVLESEDEDGFPISSPRMSTDTALNAKANAEEIENKRTGEEVVKKKEKDAPHRTKNLKRKIDAVGQDDEKAR</sequence>
<dbReference type="EMBL" id="CAUOFW020003613">
    <property type="protein sequence ID" value="CAK9161050.1"/>
    <property type="molecule type" value="Genomic_DNA"/>
</dbReference>
<reference evidence="2 3" key="1">
    <citation type="submission" date="2024-02" db="EMBL/GenBank/DDBJ databases">
        <authorList>
            <person name="Vignale AGUSTIN F."/>
            <person name="Sosa J E."/>
            <person name="Modenutti C."/>
        </authorList>
    </citation>
    <scope>NUCLEOTIDE SEQUENCE [LARGE SCALE GENOMIC DNA]</scope>
</reference>
<protein>
    <submittedName>
        <fullName evidence="2">Uncharacterized protein</fullName>
    </submittedName>
</protein>
<feature type="compositionally biased region" description="Basic and acidic residues" evidence="1">
    <location>
        <begin position="166"/>
        <end position="179"/>
    </location>
</feature>
<accession>A0ABC8SVV1</accession>
<gene>
    <name evidence="2" type="ORF">ILEXP_LOCUS29837</name>
</gene>
<feature type="region of interest" description="Disordered" evidence="1">
    <location>
        <begin position="20"/>
        <end position="179"/>
    </location>
</feature>
<keyword evidence="3" id="KW-1185">Reference proteome</keyword>
<dbReference type="AlphaFoldDB" id="A0ABC8SVV1"/>
<feature type="compositionally biased region" description="Basic and acidic residues" evidence="1">
    <location>
        <begin position="136"/>
        <end position="159"/>
    </location>
</feature>
<evidence type="ECO:0000256" key="1">
    <source>
        <dbReference type="SAM" id="MobiDB-lite"/>
    </source>
</evidence>
<evidence type="ECO:0000313" key="2">
    <source>
        <dbReference type="EMBL" id="CAK9161050.1"/>
    </source>
</evidence>
<feature type="compositionally biased region" description="Basic and acidic residues" evidence="1">
    <location>
        <begin position="61"/>
        <end position="77"/>
    </location>
</feature>
<organism evidence="2 3">
    <name type="scientific">Ilex paraguariensis</name>
    <name type="common">yerba mate</name>
    <dbReference type="NCBI Taxonomy" id="185542"/>
    <lineage>
        <taxon>Eukaryota</taxon>
        <taxon>Viridiplantae</taxon>
        <taxon>Streptophyta</taxon>
        <taxon>Embryophyta</taxon>
        <taxon>Tracheophyta</taxon>
        <taxon>Spermatophyta</taxon>
        <taxon>Magnoliopsida</taxon>
        <taxon>eudicotyledons</taxon>
        <taxon>Gunneridae</taxon>
        <taxon>Pentapetalae</taxon>
        <taxon>asterids</taxon>
        <taxon>campanulids</taxon>
        <taxon>Aquifoliales</taxon>
        <taxon>Aquifoliaceae</taxon>
        <taxon>Ilex</taxon>
    </lineage>
</organism>
<proteinExistence type="predicted"/>
<feature type="compositionally biased region" description="Polar residues" evidence="1">
    <location>
        <begin position="85"/>
        <end position="98"/>
    </location>
</feature>
<dbReference type="Proteomes" id="UP001642360">
    <property type="component" value="Unassembled WGS sequence"/>
</dbReference>
<comment type="caution">
    <text evidence="2">The sequence shown here is derived from an EMBL/GenBank/DDBJ whole genome shotgun (WGS) entry which is preliminary data.</text>
</comment>
<feature type="compositionally biased region" description="Acidic residues" evidence="1">
    <location>
        <begin position="20"/>
        <end position="48"/>
    </location>
</feature>
<evidence type="ECO:0000313" key="3">
    <source>
        <dbReference type="Proteomes" id="UP001642360"/>
    </source>
</evidence>
<name>A0ABC8SVV1_9AQUA</name>